<dbReference type="Proteomes" id="UP000306918">
    <property type="component" value="Unassembled WGS sequence"/>
</dbReference>
<keyword evidence="3" id="KW-1185">Reference proteome</keyword>
<name>A0A4V4H188_9BACT</name>
<evidence type="ECO:0000313" key="2">
    <source>
        <dbReference type="EMBL" id="THU39506.1"/>
    </source>
</evidence>
<accession>A0A4V4H188</accession>
<evidence type="ECO:0000313" key="3">
    <source>
        <dbReference type="Proteomes" id="UP000306918"/>
    </source>
</evidence>
<comment type="caution">
    <text evidence="2">The sequence shown here is derived from an EMBL/GenBank/DDBJ whole genome shotgun (WGS) entry which is preliminary data.</text>
</comment>
<reference evidence="2 3" key="1">
    <citation type="submission" date="2019-04" db="EMBL/GenBank/DDBJ databases">
        <title>Niastella caeni sp. nov., isolated from activated sludge.</title>
        <authorList>
            <person name="Sheng M."/>
        </authorList>
    </citation>
    <scope>NUCLEOTIDE SEQUENCE [LARGE SCALE GENOMIC DNA]</scope>
    <source>
        <strain evidence="2 3">HX-2-15</strain>
    </source>
</reference>
<evidence type="ECO:0008006" key="4">
    <source>
        <dbReference type="Google" id="ProtNLM"/>
    </source>
</evidence>
<proteinExistence type="predicted"/>
<keyword evidence="1" id="KW-0732">Signal</keyword>
<feature type="signal peptide" evidence="1">
    <location>
        <begin position="1"/>
        <end position="22"/>
    </location>
</feature>
<feature type="chain" id="PRO_5020601490" description="Secreted protein" evidence="1">
    <location>
        <begin position="23"/>
        <end position="100"/>
    </location>
</feature>
<sequence>MKKIKIMLFSLALIAVVGGALAFKAKFVEEYCTTTTLNGTCSYNGPTGAPRPLTCTDVVMENSTNTDDFNKPFYCYTTSNGSPCQNRTCTNSSYFKANDE</sequence>
<gene>
    <name evidence="2" type="ORF">FAM09_13460</name>
</gene>
<dbReference type="EMBL" id="STFF01000003">
    <property type="protein sequence ID" value="THU39506.1"/>
    <property type="molecule type" value="Genomic_DNA"/>
</dbReference>
<protein>
    <recommendedName>
        <fullName evidence="4">Secreted protein</fullName>
    </recommendedName>
</protein>
<organism evidence="2 3">
    <name type="scientific">Niastella caeni</name>
    <dbReference type="NCBI Taxonomy" id="2569763"/>
    <lineage>
        <taxon>Bacteria</taxon>
        <taxon>Pseudomonadati</taxon>
        <taxon>Bacteroidota</taxon>
        <taxon>Chitinophagia</taxon>
        <taxon>Chitinophagales</taxon>
        <taxon>Chitinophagaceae</taxon>
        <taxon>Niastella</taxon>
    </lineage>
</organism>
<evidence type="ECO:0000256" key="1">
    <source>
        <dbReference type="SAM" id="SignalP"/>
    </source>
</evidence>
<dbReference type="AlphaFoldDB" id="A0A4V4H188"/>
<dbReference type="RefSeq" id="WP_136577638.1">
    <property type="nucleotide sequence ID" value="NZ_STFF01000003.1"/>
</dbReference>